<dbReference type="RefSeq" id="WP_148045576.1">
    <property type="nucleotide sequence ID" value="NZ_AYKF01000113.1"/>
</dbReference>
<dbReference type="AlphaFoldDB" id="A0A423PIV5"/>
<dbReference type="OrthoDB" id="9926217at2"/>
<comment type="caution">
    <text evidence="1">The sequence shown here is derived from an EMBL/GenBank/DDBJ whole genome shotgun (WGS) entry which is preliminary data.</text>
</comment>
<sequence length="67" mass="7537">MNPETESEFYVLETNRLDRGGAVTIFAAGPYSDPDRARAVRDQLHKAEPGRNLHCAEHIVIEAECRL</sequence>
<dbReference type="Proteomes" id="UP000285123">
    <property type="component" value="Unassembled WGS sequence"/>
</dbReference>
<evidence type="ECO:0000313" key="2">
    <source>
        <dbReference type="Proteomes" id="UP000285123"/>
    </source>
</evidence>
<gene>
    <name evidence="1" type="ORF">SAHL_14320</name>
</gene>
<accession>A0A423PIV5</accession>
<dbReference type="EMBL" id="AYKF01000113">
    <property type="protein sequence ID" value="ROO25518.1"/>
    <property type="molecule type" value="Genomic_DNA"/>
</dbReference>
<reference evidence="1 2" key="1">
    <citation type="submission" date="2013-10" db="EMBL/GenBank/DDBJ databases">
        <title>Salinisphaera halophila YIM 95161 Genome Sequencing.</title>
        <authorList>
            <person name="Lai Q."/>
            <person name="Li C."/>
            <person name="Shao Z."/>
        </authorList>
    </citation>
    <scope>NUCLEOTIDE SEQUENCE [LARGE SCALE GENOMIC DNA]</scope>
    <source>
        <strain evidence="1 2">YIM 95161</strain>
    </source>
</reference>
<proteinExistence type="predicted"/>
<evidence type="ECO:0000313" key="1">
    <source>
        <dbReference type="EMBL" id="ROO25518.1"/>
    </source>
</evidence>
<name>A0A423PIV5_9GAMM</name>
<protein>
    <submittedName>
        <fullName evidence="1">Uncharacterized protein</fullName>
    </submittedName>
</protein>
<organism evidence="1 2">
    <name type="scientific">Salinisphaera orenii YIM 95161</name>
    <dbReference type="NCBI Taxonomy" id="1051139"/>
    <lineage>
        <taxon>Bacteria</taxon>
        <taxon>Pseudomonadati</taxon>
        <taxon>Pseudomonadota</taxon>
        <taxon>Gammaproteobacteria</taxon>
        <taxon>Salinisphaerales</taxon>
        <taxon>Salinisphaeraceae</taxon>
        <taxon>Salinisphaera</taxon>
    </lineage>
</organism>